<reference evidence="2 4" key="2">
    <citation type="submission" date="2019-03" db="EMBL/GenBank/DDBJ databases">
        <title>Genomic Encyclopedia of Type Strains, Phase IV (KMG-IV): sequencing the most valuable type-strain genomes for metagenomic binning, comparative biology and taxonomic classification.</title>
        <authorList>
            <person name="Goeker M."/>
        </authorList>
    </citation>
    <scope>NUCLEOTIDE SEQUENCE [LARGE SCALE GENOMIC DNA]</scope>
    <source>
        <strain evidence="2 4">DSM 20580</strain>
    </source>
</reference>
<proteinExistence type="predicted"/>
<sequence length="190" mass="20898">MSENKVAFGLKNVHYAPITVGEDGIETYEVPKRYPGAVELSLEPKGELSEFYADDTVYYAAASNQGYEGTYNAAEAPEDFRISVLGEKLVGGLLVEDANIKPKPVALLFEFDGDVKATRHALYNVTFNRPGLTSKTKEDATEVTTNELSFMASPRTTDGRVKIKTSAKTTDEIYNKWYTAVPEAVETPIV</sequence>
<evidence type="ECO:0000313" key="2">
    <source>
        <dbReference type="EMBL" id="TDR35155.1"/>
    </source>
</evidence>
<gene>
    <name evidence="2" type="ORF">DFR61_1325</name>
    <name evidence="1" type="ORF">NCTC10597_01185</name>
</gene>
<dbReference type="Proteomes" id="UP000254330">
    <property type="component" value="Unassembled WGS sequence"/>
</dbReference>
<comment type="caution">
    <text evidence="1">The sequence shown here is derived from an EMBL/GenBank/DDBJ whole genome shotgun (WGS) entry which is preliminary data.</text>
</comment>
<dbReference type="OrthoDB" id="9780018at2"/>
<evidence type="ECO:0000313" key="1">
    <source>
        <dbReference type="EMBL" id="STX09509.1"/>
    </source>
</evidence>
<accession>A0A8B4Q9V8</accession>
<evidence type="ECO:0000313" key="3">
    <source>
        <dbReference type="Proteomes" id="UP000254330"/>
    </source>
</evidence>
<reference evidence="1 3" key="1">
    <citation type="submission" date="2018-06" db="EMBL/GenBank/DDBJ databases">
        <authorList>
            <consortium name="Pathogen Informatics"/>
            <person name="Doyle S."/>
        </authorList>
    </citation>
    <scope>NUCLEOTIDE SEQUENCE [LARGE SCALE GENOMIC DNA]</scope>
    <source>
        <strain evidence="1 3">NCTC10597</strain>
    </source>
</reference>
<dbReference type="NCBIfam" id="TIGR01603">
    <property type="entry name" value="maj_tail_phi13"/>
    <property type="match status" value="1"/>
</dbReference>
<keyword evidence="4" id="KW-1185">Reference proteome</keyword>
<dbReference type="RefSeq" id="WP_109350346.1">
    <property type="nucleotide sequence ID" value="NZ_BJUE01000029.1"/>
</dbReference>
<dbReference type="Proteomes" id="UP000294641">
    <property type="component" value="Unassembled WGS sequence"/>
</dbReference>
<dbReference type="AlphaFoldDB" id="A0A8B4Q9V8"/>
<dbReference type="EMBL" id="UGNP01000001">
    <property type="protein sequence ID" value="STX09509.1"/>
    <property type="molecule type" value="Genomic_DNA"/>
</dbReference>
<evidence type="ECO:0000313" key="4">
    <source>
        <dbReference type="Proteomes" id="UP000294641"/>
    </source>
</evidence>
<protein>
    <submittedName>
        <fullName evidence="1">Phage major tail protein, phi13 family</fullName>
    </submittedName>
    <submittedName>
        <fullName evidence="2">Phi13 family phage major tail protein</fullName>
    </submittedName>
</protein>
<organism evidence="1 3">
    <name type="scientific">Kurthia zopfii</name>
    <dbReference type="NCBI Taxonomy" id="1650"/>
    <lineage>
        <taxon>Bacteria</taxon>
        <taxon>Bacillati</taxon>
        <taxon>Bacillota</taxon>
        <taxon>Bacilli</taxon>
        <taxon>Bacillales</taxon>
        <taxon>Caryophanaceae</taxon>
        <taxon>Kurthia</taxon>
    </lineage>
</organism>
<dbReference type="EMBL" id="SNZG01000032">
    <property type="protein sequence ID" value="TDR35155.1"/>
    <property type="molecule type" value="Genomic_DNA"/>
</dbReference>
<name>A0A8B4Q9V8_9BACL</name>
<dbReference type="InterPro" id="IPR006490">
    <property type="entry name" value="Maj_tail_phi13"/>
</dbReference>